<evidence type="ECO:0000256" key="3">
    <source>
        <dbReference type="ARBA" id="ARBA00012132"/>
    </source>
</evidence>
<dbReference type="CTD" id="22845"/>
<dbReference type="STRING" id="7167.A0A182FQ49"/>
<dbReference type="RefSeq" id="XP_035773257.1">
    <property type="nucleotide sequence ID" value="XM_035917364.1"/>
</dbReference>
<dbReference type="GeneID" id="118456522"/>
<keyword evidence="5" id="KW-0812">Transmembrane</keyword>
<keyword evidence="11" id="KW-1185">Reference proteome</keyword>
<evidence type="ECO:0000313" key="11">
    <source>
        <dbReference type="Proteomes" id="UP000069272"/>
    </source>
</evidence>
<evidence type="ECO:0000256" key="4">
    <source>
        <dbReference type="ARBA" id="ARBA00022679"/>
    </source>
</evidence>
<accession>A0A182FQ49</accession>
<evidence type="ECO:0000256" key="9">
    <source>
        <dbReference type="ARBA" id="ARBA00023136"/>
    </source>
</evidence>
<protein>
    <recommendedName>
        <fullName evidence="3">dolichol kinase</fullName>
        <ecNumber evidence="3">2.7.1.108</ecNumber>
    </recommendedName>
</protein>
<evidence type="ECO:0000256" key="7">
    <source>
        <dbReference type="ARBA" id="ARBA00022824"/>
    </source>
</evidence>
<dbReference type="PANTHER" id="PTHR13205">
    <property type="entry name" value="TRANSMEMBRANE PROTEIN 15-RELATED"/>
    <property type="match status" value="1"/>
</dbReference>
<dbReference type="GO" id="GO:0004168">
    <property type="term" value="F:dolichol kinase activity"/>
    <property type="evidence" value="ECO:0007669"/>
    <property type="project" value="UniProtKB-EC"/>
</dbReference>
<dbReference type="OrthoDB" id="377083at2759"/>
<dbReference type="EnsemblMetazoa" id="AALB008668-RA">
    <property type="protein sequence ID" value="AALB008668-PA"/>
    <property type="gene ID" value="AALB008668"/>
</dbReference>
<keyword evidence="6" id="KW-0418">Kinase</keyword>
<keyword evidence="4" id="KW-0808">Transferase</keyword>
<dbReference type="AlphaFoldDB" id="A0A182FQ49"/>
<reference evidence="10" key="2">
    <citation type="submission" date="2022-08" db="UniProtKB">
        <authorList>
            <consortium name="EnsemblMetazoa"/>
        </authorList>
    </citation>
    <scope>IDENTIFICATION</scope>
    <source>
        <strain evidence="10">STECLA/ALBI9_A</strain>
    </source>
</reference>
<evidence type="ECO:0000256" key="5">
    <source>
        <dbReference type="ARBA" id="ARBA00022692"/>
    </source>
</evidence>
<proteinExistence type="inferred from homology"/>
<sequence length="474" mass="52096">MPTKGDSYITRPGISDGWWLCALLPACYGGTIWRSYQHHQHHPHLPQDYKRSVIVTFGLLLHSLAIYGQLRGRINSHHKVLLQLTFSALVGLLFYTCLAENVVFCTVSAVLPIALYERLYFTILRAVPKAFTYGEACVVCQGLVSFAYSALLQLPRVMLHPDIGDQLTDMSAIYLILQIGLVGIGLLVFLTYSLPVLRHFIPFWISLALTAIGVALCPIGKQPAIARLVLFVVSDMETMVTAVVYLGLLIITVSFVMWQFNKGRRSTTATRKVFHLLIVLVYAPGLWYQCKMLYLASGLMLAVFIVLEMARLIQLEPVALILNNAVRLFIDEKDAGAVALTPLYLLIGCTLPLWLYPSPCDLTNSAGLQMLLLSSGILSIGVGDTAASVIGYHFGRHKWNASTSKSVEGTLAAVLLQSLAVYGMYHLGLIHLSVSRAAYAGIAIIINALVESRTDQIDNLVLPLVTYAILVCST</sequence>
<keyword evidence="8" id="KW-1133">Transmembrane helix</keyword>
<evidence type="ECO:0000256" key="6">
    <source>
        <dbReference type="ARBA" id="ARBA00022777"/>
    </source>
</evidence>
<evidence type="ECO:0000256" key="2">
    <source>
        <dbReference type="ARBA" id="ARBA00010794"/>
    </source>
</evidence>
<dbReference type="PANTHER" id="PTHR13205:SF15">
    <property type="entry name" value="DOLICHOL KINASE"/>
    <property type="match status" value="1"/>
</dbReference>
<name>A0A182FQ49_ANOAL</name>
<reference evidence="10 11" key="1">
    <citation type="journal article" date="2017" name="G3 (Bethesda)">
        <title>The Physical Genome Mapping of Anopheles albimanus Corrected Scaffold Misassemblies and Identified Interarm Rearrangements in Genus Anopheles.</title>
        <authorList>
            <person name="Artemov G.N."/>
            <person name="Peery A.N."/>
            <person name="Jiang X."/>
            <person name="Tu Z."/>
            <person name="Stegniy V.N."/>
            <person name="Sharakhova M.V."/>
            <person name="Sharakhov I.V."/>
        </authorList>
    </citation>
    <scope>NUCLEOTIDE SEQUENCE [LARGE SCALE GENOMIC DNA]</scope>
    <source>
        <strain evidence="10 11">ALBI9_A</strain>
    </source>
</reference>
<dbReference type="VEuPathDB" id="VectorBase:AALB008668"/>
<evidence type="ECO:0000256" key="1">
    <source>
        <dbReference type="ARBA" id="ARBA00004477"/>
    </source>
</evidence>
<dbReference type="InterPro" id="IPR032974">
    <property type="entry name" value="Polypren_kinase"/>
</dbReference>
<keyword evidence="7" id="KW-0256">Endoplasmic reticulum</keyword>
<dbReference type="GO" id="GO:0043048">
    <property type="term" value="P:dolichyl monophosphate biosynthetic process"/>
    <property type="evidence" value="ECO:0007669"/>
    <property type="project" value="TreeGrafter"/>
</dbReference>
<dbReference type="KEGG" id="aali:118456522"/>
<comment type="similarity">
    <text evidence="2">Belongs to the polyprenol kinase family.</text>
</comment>
<keyword evidence="9" id="KW-0472">Membrane</keyword>
<dbReference type="GO" id="GO:0005789">
    <property type="term" value="C:endoplasmic reticulum membrane"/>
    <property type="evidence" value="ECO:0007669"/>
    <property type="project" value="UniProtKB-SubCell"/>
</dbReference>
<evidence type="ECO:0000256" key="8">
    <source>
        <dbReference type="ARBA" id="ARBA00022989"/>
    </source>
</evidence>
<dbReference type="VEuPathDB" id="VectorBase:AALB20_038151"/>
<evidence type="ECO:0000313" key="10">
    <source>
        <dbReference type="EnsemblMetazoa" id="AALB008668-PA"/>
    </source>
</evidence>
<organism evidence="10 11">
    <name type="scientific">Anopheles albimanus</name>
    <name type="common">New world malaria mosquito</name>
    <dbReference type="NCBI Taxonomy" id="7167"/>
    <lineage>
        <taxon>Eukaryota</taxon>
        <taxon>Metazoa</taxon>
        <taxon>Ecdysozoa</taxon>
        <taxon>Arthropoda</taxon>
        <taxon>Hexapoda</taxon>
        <taxon>Insecta</taxon>
        <taxon>Pterygota</taxon>
        <taxon>Neoptera</taxon>
        <taxon>Endopterygota</taxon>
        <taxon>Diptera</taxon>
        <taxon>Nematocera</taxon>
        <taxon>Culicoidea</taxon>
        <taxon>Culicidae</taxon>
        <taxon>Anophelinae</taxon>
        <taxon>Anopheles</taxon>
    </lineage>
</organism>
<dbReference type="EC" id="2.7.1.108" evidence="3"/>
<dbReference type="Proteomes" id="UP000069272">
    <property type="component" value="Chromosome 2R"/>
</dbReference>
<comment type="subcellular location">
    <subcellularLocation>
        <location evidence="1">Endoplasmic reticulum membrane</location>
        <topology evidence="1">Multi-pass membrane protein</topology>
    </subcellularLocation>
</comment>